<organism evidence="3 4">
    <name type="scientific">Bacteroides faecichinchillae</name>
    <dbReference type="NCBI Taxonomy" id="871325"/>
    <lineage>
        <taxon>Bacteria</taxon>
        <taxon>Pseudomonadati</taxon>
        <taxon>Bacteroidota</taxon>
        <taxon>Bacteroidia</taxon>
        <taxon>Bacteroidales</taxon>
        <taxon>Bacteroidaceae</taxon>
        <taxon>Bacteroides</taxon>
    </lineage>
</organism>
<dbReference type="InterPro" id="IPR001173">
    <property type="entry name" value="Glyco_trans_2-like"/>
</dbReference>
<evidence type="ECO:0000259" key="2">
    <source>
        <dbReference type="Pfam" id="PF00535"/>
    </source>
</evidence>
<name>A0A1M4TBL7_9BACE</name>
<dbReference type="RefSeq" id="WP_025076337.1">
    <property type="nucleotide sequence ID" value="NZ_FQVD01000002.1"/>
</dbReference>
<keyword evidence="3" id="KW-0808">Transferase</keyword>
<dbReference type="OrthoDB" id="9788101at2"/>
<feature type="domain" description="Glycosyltransferase 2-like" evidence="2">
    <location>
        <begin position="11"/>
        <end position="163"/>
    </location>
</feature>
<keyword evidence="1" id="KW-0472">Membrane</keyword>
<dbReference type="SUPFAM" id="SSF53448">
    <property type="entry name" value="Nucleotide-diphospho-sugar transferases"/>
    <property type="match status" value="1"/>
</dbReference>
<accession>A0A1M4TBL7</accession>
<keyword evidence="1" id="KW-0812">Transmembrane</keyword>
<dbReference type="InterPro" id="IPR029044">
    <property type="entry name" value="Nucleotide-diphossugar_trans"/>
</dbReference>
<dbReference type="PANTHER" id="PTHR22916:SF3">
    <property type="entry name" value="UDP-GLCNAC:BETAGAL BETA-1,3-N-ACETYLGLUCOSAMINYLTRANSFERASE-LIKE PROTEIN 1"/>
    <property type="match status" value="1"/>
</dbReference>
<evidence type="ECO:0000313" key="4">
    <source>
        <dbReference type="Proteomes" id="UP000184436"/>
    </source>
</evidence>
<dbReference type="GO" id="GO:0016758">
    <property type="term" value="F:hexosyltransferase activity"/>
    <property type="evidence" value="ECO:0007669"/>
    <property type="project" value="UniProtKB-ARBA"/>
</dbReference>
<dbReference type="STRING" id="871325.SAMN05444349_10269"/>
<dbReference type="PANTHER" id="PTHR22916">
    <property type="entry name" value="GLYCOSYLTRANSFERASE"/>
    <property type="match status" value="1"/>
</dbReference>
<evidence type="ECO:0000256" key="1">
    <source>
        <dbReference type="SAM" id="Phobius"/>
    </source>
</evidence>
<dbReference type="CDD" id="cd06433">
    <property type="entry name" value="GT_2_WfgS_like"/>
    <property type="match status" value="1"/>
</dbReference>
<reference evidence="3 4" key="1">
    <citation type="submission" date="2016-11" db="EMBL/GenBank/DDBJ databases">
        <authorList>
            <person name="Jaros S."/>
            <person name="Januszkiewicz K."/>
            <person name="Wedrychowicz H."/>
        </authorList>
    </citation>
    <scope>NUCLEOTIDE SEQUENCE [LARGE SCALE GENOMIC DNA]</scope>
    <source>
        <strain evidence="3 4">DSM 26883</strain>
    </source>
</reference>
<evidence type="ECO:0000313" key="3">
    <source>
        <dbReference type="EMBL" id="SHE41744.1"/>
    </source>
</evidence>
<protein>
    <submittedName>
        <fullName evidence="3">Glycosyltransferase involved in cell wall bisynthesis</fullName>
    </submittedName>
</protein>
<dbReference type="Pfam" id="PF00535">
    <property type="entry name" value="Glycos_transf_2"/>
    <property type="match status" value="1"/>
</dbReference>
<keyword evidence="4" id="KW-1185">Reference proteome</keyword>
<dbReference type="EMBL" id="FQVD01000002">
    <property type="protein sequence ID" value="SHE41744.1"/>
    <property type="molecule type" value="Genomic_DNA"/>
</dbReference>
<sequence>MHNGHPTPKFSIITVTYNAEKVLEDTIQSVISQTYHCVEYIIVDGASKDGTLSIIDKYRSQIHTVISEPDKGLYDAMNKGISFATGDYLCFLNAGDCFHKDDILQQIVHTINGNELPDILYGETAIVDIERHFVHMRRLSTPERLNWKSFKQGMLVCHQAFFAKRTLVGPYDLKFRYSADFDWCIRAMKKAHSLHNTHLTIINYLEEGLTTKNHKASLKERFRIMTKHYGLFSTVIYHAWFVIRMIIHRNKI</sequence>
<dbReference type="Gene3D" id="3.90.550.10">
    <property type="entry name" value="Spore Coat Polysaccharide Biosynthesis Protein SpsA, Chain A"/>
    <property type="match status" value="1"/>
</dbReference>
<keyword evidence="1" id="KW-1133">Transmembrane helix</keyword>
<feature type="transmembrane region" description="Helical" evidence="1">
    <location>
        <begin position="229"/>
        <end position="247"/>
    </location>
</feature>
<dbReference type="AlphaFoldDB" id="A0A1M4TBL7"/>
<dbReference type="Proteomes" id="UP000184436">
    <property type="component" value="Unassembled WGS sequence"/>
</dbReference>
<proteinExistence type="predicted"/>
<gene>
    <name evidence="3" type="ORF">SAMN05444349_10269</name>
</gene>